<dbReference type="RefSeq" id="WP_161895230.1">
    <property type="nucleotide sequence ID" value="NZ_BJOV01000003.1"/>
</dbReference>
<dbReference type="PANTHER" id="PTHR38733">
    <property type="entry name" value="PROTEIN MCRC"/>
    <property type="match status" value="1"/>
</dbReference>
<dbReference type="AlphaFoldDB" id="A0A7I9V7T6"/>
<keyword evidence="2" id="KW-1185">Reference proteome</keyword>
<evidence type="ECO:0000313" key="1">
    <source>
        <dbReference type="EMBL" id="GEE01435.1"/>
    </source>
</evidence>
<sequence length="456" mass="49795">MTHSHQVEVGERRSVPIDAAVAEGVPEEFWRAADCSVQLSPRQGDWTLTAGDCVGVSRIIAGDLDLTLTVAPKLPDADMFFLADYAYGQRQEALRVLDFDQVALAKVHEDPTACLLMWHVNAIDAFASRWLRRDYRSNERVFDGKVKGRILLDRYVTGHLAGGRANEIPCRTIEQTQDTPNNQVLKAGLRHVAALSHSLPVEAAGRAVRHRVASALPKFAQIADVNVTQTVLRATSTRGPQRHYAQVLRATRSLLDGRFTGIRAGDMNTESFMWRMPVLFQESVRGIVSMIDEVELDQTKPPAATVHDSSGLRIRTSKVDPDLVIGVPGHGSLLLDTKYKNVLTGPTTTPESDSIVLSEKVRIAVSRSDIYQAVAYGHHEKWSDDVIASGLLFPVSLPVGASLPEPMSVRGFGESIPLLFIDIGPSARQNLQHFRSALLQLASTGVAPTPSALVAP</sequence>
<dbReference type="PANTHER" id="PTHR38733:SF1">
    <property type="entry name" value="TYPE IV METHYL-DIRECTED RESTRICTION ENZYME ECOKMCRBC"/>
    <property type="match status" value="1"/>
</dbReference>
<dbReference type="OrthoDB" id="4364983at2"/>
<accession>A0A7I9V7T6</accession>
<evidence type="ECO:0008006" key="3">
    <source>
        <dbReference type="Google" id="ProtNLM"/>
    </source>
</evidence>
<dbReference type="Proteomes" id="UP000444960">
    <property type="component" value="Unassembled WGS sequence"/>
</dbReference>
<proteinExistence type="predicted"/>
<protein>
    <recommendedName>
        <fullName evidence="3">5-methylcytosine-specific restriction enzyme subunit McrC</fullName>
    </recommendedName>
</protein>
<name>A0A7I9V7T6_9ACTN</name>
<dbReference type="Pfam" id="PF10117">
    <property type="entry name" value="McrBC"/>
    <property type="match status" value="1"/>
</dbReference>
<dbReference type="EMBL" id="BJOV01000003">
    <property type="protein sequence ID" value="GEE01435.1"/>
    <property type="molecule type" value="Genomic_DNA"/>
</dbReference>
<organism evidence="1 2">
    <name type="scientific">Gordonia spumicola</name>
    <dbReference type="NCBI Taxonomy" id="589161"/>
    <lineage>
        <taxon>Bacteria</taxon>
        <taxon>Bacillati</taxon>
        <taxon>Actinomycetota</taxon>
        <taxon>Actinomycetes</taxon>
        <taxon>Mycobacteriales</taxon>
        <taxon>Gordoniaceae</taxon>
        <taxon>Gordonia</taxon>
    </lineage>
</organism>
<gene>
    <name evidence="1" type="ORF">nbrc107696_18810</name>
</gene>
<evidence type="ECO:0000313" key="2">
    <source>
        <dbReference type="Proteomes" id="UP000444960"/>
    </source>
</evidence>
<dbReference type="InterPro" id="IPR019292">
    <property type="entry name" value="McrC"/>
</dbReference>
<comment type="caution">
    <text evidence="1">The sequence shown here is derived from an EMBL/GenBank/DDBJ whole genome shotgun (WGS) entry which is preliminary data.</text>
</comment>
<reference evidence="2" key="1">
    <citation type="submission" date="2019-06" db="EMBL/GenBank/DDBJ databases">
        <title>Gordonia isolated from sludge of a wastewater treatment plant.</title>
        <authorList>
            <person name="Tamura T."/>
            <person name="Aoyama K."/>
            <person name="Kang Y."/>
            <person name="Saito S."/>
            <person name="Akiyama N."/>
            <person name="Yazawa K."/>
            <person name="Gonoi T."/>
            <person name="Mikami Y."/>
        </authorList>
    </citation>
    <scope>NUCLEOTIDE SEQUENCE [LARGE SCALE GENOMIC DNA]</scope>
    <source>
        <strain evidence="2">NBRC 107696</strain>
    </source>
</reference>